<sequence>MAITWGLVSLMLTVGVQNIEFQSDESQSSLPARVPVNIWISSLDPTISPGVENSSAHSRSRQAFNVMSMGRSESRRELIVMRIRTIKRLDTQNIQSYENGNIT</sequence>
<gene>
    <name evidence="2" type="ORF">RRG08_008815</name>
</gene>
<keyword evidence="1" id="KW-0732">Signal</keyword>
<proteinExistence type="predicted"/>
<protein>
    <submittedName>
        <fullName evidence="2">Uncharacterized protein</fullName>
    </submittedName>
</protein>
<evidence type="ECO:0000313" key="3">
    <source>
        <dbReference type="Proteomes" id="UP001283361"/>
    </source>
</evidence>
<name>A0AAE0Y990_9GAST</name>
<accession>A0AAE0Y990</accession>
<dbReference type="AlphaFoldDB" id="A0AAE0Y990"/>
<dbReference type="Proteomes" id="UP001283361">
    <property type="component" value="Unassembled WGS sequence"/>
</dbReference>
<dbReference type="EMBL" id="JAWDGP010006659">
    <property type="protein sequence ID" value="KAK3737284.1"/>
    <property type="molecule type" value="Genomic_DNA"/>
</dbReference>
<organism evidence="2 3">
    <name type="scientific">Elysia crispata</name>
    <name type="common">lettuce slug</name>
    <dbReference type="NCBI Taxonomy" id="231223"/>
    <lineage>
        <taxon>Eukaryota</taxon>
        <taxon>Metazoa</taxon>
        <taxon>Spiralia</taxon>
        <taxon>Lophotrochozoa</taxon>
        <taxon>Mollusca</taxon>
        <taxon>Gastropoda</taxon>
        <taxon>Heterobranchia</taxon>
        <taxon>Euthyneura</taxon>
        <taxon>Panpulmonata</taxon>
        <taxon>Sacoglossa</taxon>
        <taxon>Placobranchoidea</taxon>
        <taxon>Plakobranchidae</taxon>
        <taxon>Elysia</taxon>
    </lineage>
</organism>
<evidence type="ECO:0000256" key="1">
    <source>
        <dbReference type="SAM" id="SignalP"/>
    </source>
</evidence>
<comment type="caution">
    <text evidence="2">The sequence shown here is derived from an EMBL/GenBank/DDBJ whole genome shotgun (WGS) entry which is preliminary data.</text>
</comment>
<feature type="chain" id="PRO_5042274235" evidence="1">
    <location>
        <begin position="19"/>
        <end position="103"/>
    </location>
</feature>
<evidence type="ECO:0000313" key="2">
    <source>
        <dbReference type="EMBL" id="KAK3737284.1"/>
    </source>
</evidence>
<keyword evidence="3" id="KW-1185">Reference proteome</keyword>
<reference evidence="2" key="1">
    <citation type="journal article" date="2023" name="G3 (Bethesda)">
        <title>A reference genome for the long-term kleptoplast-retaining sea slug Elysia crispata morphotype clarki.</title>
        <authorList>
            <person name="Eastman K.E."/>
            <person name="Pendleton A.L."/>
            <person name="Shaikh M.A."/>
            <person name="Suttiyut T."/>
            <person name="Ogas R."/>
            <person name="Tomko P."/>
            <person name="Gavelis G."/>
            <person name="Widhalm J.R."/>
            <person name="Wisecaver J.H."/>
        </authorList>
    </citation>
    <scope>NUCLEOTIDE SEQUENCE</scope>
    <source>
        <strain evidence="2">ECLA1</strain>
    </source>
</reference>
<feature type="signal peptide" evidence="1">
    <location>
        <begin position="1"/>
        <end position="18"/>
    </location>
</feature>